<reference evidence="10" key="1">
    <citation type="journal article" date="2019" name="Int. J. Syst. Evol. Microbiol.">
        <title>The Global Catalogue of Microorganisms (GCM) 10K type strain sequencing project: providing services to taxonomists for standard genome sequencing and annotation.</title>
        <authorList>
            <consortium name="The Broad Institute Genomics Platform"/>
            <consortium name="The Broad Institute Genome Sequencing Center for Infectious Disease"/>
            <person name="Wu L."/>
            <person name="Ma J."/>
        </authorList>
    </citation>
    <scope>NUCLEOTIDE SEQUENCE [LARGE SCALE GENOMIC DNA]</scope>
    <source>
        <strain evidence="10">JCM 17441</strain>
    </source>
</reference>
<evidence type="ECO:0000256" key="3">
    <source>
        <dbReference type="ARBA" id="ARBA00022676"/>
    </source>
</evidence>
<dbReference type="PANTHER" id="PTHR33908">
    <property type="entry name" value="MANNOSYLTRANSFERASE YKCB-RELATED"/>
    <property type="match status" value="1"/>
</dbReference>
<dbReference type="EMBL" id="BAABAT010000002">
    <property type="protein sequence ID" value="GAA4245045.1"/>
    <property type="molecule type" value="Genomic_DNA"/>
</dbReference>
<accession>A0ABP8CYS6</accession>
<sequence length="532" mass="56194">MAVDTIAVGATPVTRPRRLTEGRVVLGAALVVYLALACWMWRQQFIPQDSLSRLANGYYVLFSRDPHLAAVGIVWNPLPSLALLPFLPLGALVPALVRDGLVAVLVSAGVMAVTVAVTRDILRRLGVSRTPRLILTGLFALHPMIFWYAGNGMSEALFLVALMLATRSLLQWLADGRPERLVALGLALGLAYGSRYEALAPALAAPVAVFGVSWWRNRGRESGRLGIAQADAVLAGFPALVTVGLWAACGRIVDNQWFATFSSKYGNAAQVAANRAAIESVTGSTLADRAAYAAQQLAGLEPLAPAVLLVAAVLAVRWRDARALAPVAVLGSVLAFDNLAFLLGSSFGWLRFQIAVVPLVVVLVGILLSRQGPARGPGPRRAAVVAGLLAAALAVPVTVLTLRNPDLAREESAFLTAGGAEQTRFLARQNLRIGAEIDGLGLPDGAVLTDSAYSYAVILASRHPKQFVISSDRDFAAILADPKGHGVRYYLVSAGGAADAVRAAYPALEQAPASRTWPDFQGRALFTLVPVS</sequence>
<protein>
    <recommendedName>
        <fullName evidence="11">Glycosyltransferase RgtA/B/C/D-like domain-containing protein</fullName>
    </recommendedName>
</protein>
<evidence type="ECO:0000256" key="1">
    <source>
        <dbReference type="ARBA" id="ARBA00004651"/>
    </source>
</evidence>
<comment type="subcellular location">
    <subcellularLocation>
        <location evidence="1">Cell membrane</location>
        <topology evidence="1">Multi-pass membrane protein</topology>
    </subcellularLocation>
</comment>
<feature type="transmembrane region" description="Helical" evidence="8">
    <location>
        <begin position="297"/>
        <end position="316"/>
    </location>
</feature>
<comment type="caution">
    <text evidence="9">The sequence shown here is derived from an EMBL/GenBank/DDBJ whole genome shotgun (WGS) entry which is preliminary data.</text>
</comment>
<keyword evidence="4" id="KW-0808">Transferase</keyword>
<proteinExistence type="predicted"/>
<keyword evidence="6 8" id="KW-1133">Transmembrane helix</keyword>
<evidence type="ECO:0000256" key="4">
    <source>
        <dbReference type="ARBA" id="ARBA00022679"/>
    </source>
</evidence>
<keyword evidence="10" id="KW-1185">Reference proteome</keyword>
<feature type="transmembrane region" description="Helical" evidence="8">
    <location>
        <begin position="381"/>
        <end position="402"/>
    </location>
</feature>
<evidence type="ECO:0000256" key="7">
    <source>
        <dbReference type="ARBA" id="ARBA00023136"/>
    </source>
</evidence>
<feature type="transmembrane region" description="Helical" evidence="8">
    <location>
        <begin position="156"/>
        <end position="174"/>
    </location>
</feature>
<keyword evidence="2" id="KW-1003">Cell membrane</keyword>
<feature type="transmembrane region" description="Helical" evidence="8">
    <location>
        <begin position="24"/>
        <end position="42"/>
    </location>
</feature>
<evidence type="ECO:0000313" key="10">
    <source>
        <dbReference type="Proteomes" id="UP001500620"/>
    </source>
</evidence>
<keyword evidence="7 8" id="KW-0472">Membrane</keyword>
<organism evidence="9 10">
    <name type="scientific">Dactylosporangium darangshiense</name>
    <dbReference type="NCBI Taxonomy" id="579108"/>
    <lineage>
        <taxon>Bacteria</taxon>
        <taxon>Bacillati</taxon>
        <taxon>Actinomycetota</taxon>
        <taxon>Actinomycetes</taxon>
        <taxon>Micromonosporales</taxon>
        <taxon>Micromonosporaceae</taxon>
        <taxon>Dactylosporangium</taxon>
    </lineage>
</organism>
<dbReference type="RefSeq" id="WP_345121828.1">
    <property type="nucleotide sequence ID" value="NZ_BAABAT010000002.1"/>
</dbReference>
<feature type="transmembrane region" description="Helical" evidence="8">
    <location>
        <begin position="68"/>
        <end position="93"/>
    </location>
</feature>
<feature type="transmembrane region" description="Helical" evidence="8">
    <location>
        <begin position="349"/>
        <end position="369"/>
    </location>
</feature>
<feature type="transmembrane region" description="Helical" evidence="8">
    <location>
        <begin position="130"/>
        <end position="149"/>
    </location>
</feature>
<evidence type="ECO:0000256" key="5">
    <source>
        <dbReference type="ARBA" id="ARBA00022692"/>
    </source>
</evidence>
<evidence type="ECO:0008006" key="11">
    <source>
        <dbReference type="Google" id="ProtNLM"/>
    </source>
</evidence>
<keyword evidence="3" id="KW-0328">Glycosyltransferase</keyword>
<keyword evidence="5 8" id="KW-0812">Transmembrane</keyword>
<dbReference type="InterPro" id="IPR050297">
    <property type="entry name" value="LipidA_mod_glycosyltrf_83"/>
</dbReference>
<name>A0ABP8CYS6_9ACTN</name>
<evidence type="ECO:0000256" key="2">
    <source>
        <dbReference type="ARBA" id="ARBA00022475"/>
    </source>
</evidence>
<feature type="transmembrane region" description="Helical" evidence="8">
    <location>
        <begin position="227"/>
        <end position="248"/>
    </location>
</feature>
<gene>
    <name evidence="9" type="ORF">GCM10022255_010730</name>
</gene>
<feature type="transmembrane region" description="Helical" evidence="8">
    <location>
        <begin position="198"/>
        <end position="215"/>
    </location>
</feature>
<evidence type="ECO:0000313" key="9">
    <source>
        <dbReference type="EMBL" id="GAA4245045.1"/>
    </source>
</evidence>
<evidence type="ECO:0000256" key="8">
    <source>
        <dbReference type="SAM" id="Phobius"/>
    </source>
</evidence>
<feature type="transmembrane region" description="Helical" evidence="8">
    <location>
        <begin position="323"/>
        <end position="343"/>
    </location>
</feature>
<dbReference type="PANTHER" id="PTHR33908:SF11">
    <property type="entry name" value="MEMBRANE PROTEIN"/>
    <property type="match status" value="1"/>
</dbReference>
<evidence type="ECO:0000256" key="6">
    <source>
        <dbReference type="ARBA" id="ARBA00022989"/>
    </source>
</evidence>
<dbReference type="Proteomes" id="UP001500620">
    <property type="component" value="Unassembled WGS sequence"/>
</dbReference>
<feature type="transmembrane region" description="Helical" evidence="8">
    <location>
        <begin position="100"/>
        <end position="118"/>
    </location>
</feature>